<dbReference type="InterPro" id="IPR036852">
    <property type="entry name" value="Peptidase_S8/S53_dom_sf"/>
</dbReference>
<dbReference type="CDD" id="cd11618">
    <property type="entry name" value="ChtBD1_1"/>
    <property type="match status" value="2"/>
</dbReference>
<feature type="active site" description="Charge relay system" evidence="6">
    <location>
        <position position="483"/>
    </location>
</feature>
<dbReference type="Pfam" id="PF00187">
    <property type="entry name" value="Chitin_bind_1"/>
    <property type="match status" value="1"/>
</dbReference>
<keyword evidence="1 5" id="KW-0147">Chitin-binding</keyword>
<dbReference type="InterPro" id="IPR023828">
    <property type="entry name" value="Peptidase_S8_Ser-AS"/>
</dbReference>
<feature type="chain" id="PRO_5012666039" evidence="8">
    <location>
        <begin position="24"/>
        <end position="1109"/>
    </location>
</feature>
<dbReference type="PANTHER" id="PTHR24041:SF30">
    <property type="entry name" value="MUCIN-3A"/>
    <property type="match status" value="1"/>
</dbReference>
<evidence type="ECO:0000259" key="9">
    <source>
        <dbReference type="PROSITE" id="PS50941"/>
    </source>
</evidence>
<dbReference type="InterPro" id="IPR001002">
    <property type="entry name" value="Chitin-bd_1"/>
</dbReference>
<evidence type="ECO:0000256" key="5">
    <source>
        <dbReference type="PROSITE-ProRule" id="PRU00261"/>
    </source>
</evidence>
<evidence type="ECO:0000313" key="11">
    <source>
        <dbReference type="Proteomes" id="UP000193719"/>
    </source>
</evidence>
<dbReference type="STRING" id="1754191.A0A1Y1UVV3"/>
<dbReference type="Gene3D" id="3.30.60.10">
    <property type="entry name" value="Endochitinase-like"/>
    <property type="match status" value="2"/>
</dbReference>
<feature type="domain" description="Chitin-binding type-1" evidence="9">
    <location>
        <begin position="985"/>
        <end position="1028"/>
    </location>
</feature>
<feature type="disulfide bond" evidence="5">
    <location>
        <begin position="1001"/>
        <end position="1015"/>
    </location>
</feature>
<keyword evidence="4 6" id="KW-0720">Serine protease</keyword>
<evidence type="ECO:0000256" key="6">
    <source>
        <dbReference type="PROSITE-ProRule" id="PRU01240"/>
    </source>
</evidence>
<feature type="compositionally biased region" description="Low complexity" evidence="7">
    <location>
        <begin position="128"/>
        <end position="138"/>
    </location>
</feature>
<keyword evidence="5" id="KW-1015">Disulfide bond</keyword>
<dbReference type="PROSITE" id="PS50941">
    <property type="entry name" value="CHIT_BIND_I_2"/>
    <property type="match status" value="2"/>
</dbReference>
<reference evidence="10 11" key="2">
    <citation type="submission" date="2016-08" db="EMBL/GenBank/DDBJ databases">
        <title>Pervasive Adenine N6-methylation of Active Genes in Fungi.</title>
        <authorList>
            <consortium name="DOE Joint Genome Institute"/>
            <person name="Mondo S.J."/>
            <person name="Dannebaum R.O."/>
            <person name="Kuo R.C."/>
            <person name="Labutti K."/>
            <person name="Haridas S."/>
            <person name="Kuo A."/>
            <person name="Salamov A."/>
            <person name="Ahrendt S.R."/>
            <person name="Lipzen A."/>
            <person name="Sullivan W."/>
            <person name="Andreopoulos W.B."/>
            <person name="Clum A."/>
            <person name="Lindquist E."/>
            <person name="Daum C."/>
            <person name="Ramamoorthy G.K."/>
            <person name="Gryganskyi A."/>
            <person name="Culley D."/>
            <person name="Magnuson J.K."/>
            <person name="James T.Y."/>
            <person name="O'Malley M.A."/>
            <person name="Stajich J.E."/>
            <person name="Spatafora J.W."/>
            <person name="Visel A."/>
            <person name="Grigoriev I.V."/>
        </authorList>
    </citation>
    <scope>NUCLEOTIDE SEQUENCE [LARGE SCALE GENOMIC DNA]</scope>
    <source>
        <strain evidence="11">finn</strain>
    </source>
</reference>
<feature type="signal peptide" evidence="8">
    <location>
        <begin position="1"/>
        <end position="23"/>
    </location>
</feature>
<comment type="caution">
    <text evidence="5">Lacks conserved residue(s) required for the propagation of feature annotation.</text>
</comment>
<evidence type="ECO:0000256" key="8">
    <source>
        <dbReference type="SAM" id="SignalP"/>
    </source>
</evidence>
<evidence type="ECO:0000256" key="1">
    <source>
        <dbReference type="ARBA" id="ARBA00022669"/>
    </source>
</evidence>
<dbReference type="GO" id="GO:0004252">
    <property type="term" value="F:serine-type endopeptidase activity"/>
    <property type="evidence" value="ECO:0007669"/>
    <property type="project" value="UniProtKB-UniRule"/>
</dbReference>
<feature type="active site" description="Charge relay system" evidence="6">
    <location>
        <position position="270"/>
    </location>
</feature>
<organism evidence="10 11">
    <name type="scientific">Piromyces finnis</name>
    <dbReference type="NCBI Taxonomy" id="1754191"/>
    <lineage>
        <taxon>Eukaryota</taxon>
        <taxon>Fungi</taxon>
        <taxon>Fungi incertae sedis</taxon>
        <taxon>Chytridiomycota</taxon>
        <taxon>Chytridiomycota incertae sedis</taxon>
        <taxon>Neocallimastigomycetes</taxon>
        <taxon>Neocallimastigales</taxon>
        <taxon>Neocallimastigaceae</taxon>
        <taxon>Piromyces</taxon>
    </lineage>
</organism>
<gene>
    <name evidence="10" type="ORF">BCR36DRAFT_337803</name>
</gene>
<dbReference type="PROSITE" id="PS51892">
    <property type="entry name" value="SUBTILASE"/>
    <property type="match status" value="1"/>
</dbReference>
<dbReference type="InterPro" id="IPR052504">
    <property type="entry name" value="Mucin_signaling_protection"/>
</dbReference>
<dbReference type="SMART" id="SM00270">
    <property type="entry name" value="ChtBD1"/>
    <property type="match status" value="2"/>
</dbReference>
<dbReference type="Gene3D" id="3.40.50.200">
    <property type="entry name" value="Peptidase S8/S53 domain"/>
    <property type="match status" value="1"/>
</dbReference>
<feature type="region of interest" description="Disordered" evidence="7">
    <location>
        <begin position="887"/>
        <end position="949"/>
    </location>
</feature>
<dbReference type="GO" id="GO:0008061">
    <property type="term" value="F:chitin binding"/>
    <property type="evidence" value="ECO:0007669"/>
    <property type="project" value="UniProtKB-UniRule"/>
</dbReference>
<feature type="active site" description="Charge relay system" evidence="6">
    <location>
        <position position="324"/>
    </location>
</feature>
<evidence type="ECO:0000256" key="7">
    <source>
        <dbReference type="SAM" id="MobiDB-lite"/>
    </source>
</evidence>
<comment type="caution">
    <text evidence="10">The sequence shown here is derived from an EMBL/GenBank/DDBJ whole genome shotgun (WGS) entry which is preliminary data.</text>
</comment>
<dbReference type="SUPFAM" id="SSF52743">
    <property type="entry name" value="Subtilisin-like"/>
    <property type="match status" value="1"/>
</dbReference>
<evidence type="ECO:0000256" key="2">
    <source>
        <dbReference type="ARBA" id="ARBA00022670"/>
    </source>
</evidence>
<feature type="disulfide bond" evidence="5">
    <location>
        <begin position="1083"/>
        <end position="1097"/>
    </location>
</feature>
<name>A0A1Y1UVV3_9FUNG</name>
<dbReference type="OrthoDB" id="206201at2759"/>
<feature type="domain" description="Chitin-binding type-1" evidence="9">
    <location>
        <begin position="1067"/>
        <end position="1109"/>
    </location>
</feature>
<dbReference type="GO" id="GO:0006508">
    <property type="term" value="P:proteolysis"/>
    <property type="evidence" value="ECO:0007669"/>
    <property type="project" value="UniProtKB-KW"/>
</dbReference>
<keyword evidence="8" id="KW-0732">Signal</keyword>
<dbReference type="InterPro" id="IPR015500">
    <property type="entry name" value="Peptidase_S8_subtilisin-rel"/>
</dbReference>
<evidence type="ECO:0000313" key="10">
    <source>
        <dbReference type="EMBL" id="ORX42197.1"/>
    </source>
</evidence>
<dbReference type="PROSITE" id="PS00138">
    <property type="entry name" value="SUBTILASE_SER"/>
    <property type="match status" value="1"/>
</dbReference>
<dbReference type="PANTHER" id="PTHR24041">
    <property type="entry name" value="MUCIN"/>
    <property type="match status" value="1"/>
</dbReference>
<dbReference type="InterPro" id="IPR036861">
    <property type="entry name" value="Endochitinase-like_sf"/>
</dbReference>
<reference evidence="10 11" key="1">
    <citation type="submission" date="2016-08" db="EMBL/GenBank/DDBJ databases">
        <title>Genomes of anaerobic fungi encode conserved fungal cellulosomes for biomass hydrolysis.</title>
        <authorList>
            <consortium name="DOE Joint Genome Institute"/>
            <person name="Haitjema C.H."/>
            <person name="Gilmore S.P."/>
            <person name="Henske J.K."/>
            <person name="Solomon K.V."/>
            <person name="De Groot R."/>
            <person name="Kuo A."/>
            <person name="Mondo S.J."/>
            <person name="Salamov A.A."/>
            <person name="Labutti K."/>
            <person name="Zhao Z."/>
            <person name="Chiniquy J."/>
            <person name="Barry K."/>
            <person name="Brewer H.M."/>
            <person name="Purvine S.O."/>
            <person name="Wright A.T."/>
            <person name="Boxma B."/>
            <person name="Van Alen T."/>
            <person name="Hackstein J.H."/>
            <person name="Baker S.E."/>
            <person name="Grigoriev I.V."/>
            <person name="O'Malley M.A."/>
        </authorList>
    </citation>
    <scope>NUCLEOTIDE SEQUENCE [LARGE SCALE GENOMIC DNA]</scope>
    <source>
        <strain evidence="11">finn</strain>
    </source>
</reference>
<feature type="region of interest" description="Disordered" evidence="7">
    <location>
        <begin position="119"/>
        <end position="141"/>
    </location>
</feature>
<dbReference type="InterPro" id="IPR000209">
    <property type="entry name" value="Peptidase_S8/S53_dom"/>
</dbReference>
<dbReference type="Proteomes" id="UP000193719">
    <property type="component" value="Unassembled WGS sequence"/>
</dbReference>
<dbReference type="AlphaFoldDB" id="A0A1Y1UVV3"/>
<evidence type="ECO:0000256" key="3">
    <source>
        <dbReference type="ARBA" id="ARBA00022801"/>
    </source>
</evidence>
<protein>
    <submittedName>
        <fullName evidence="10">Subtilisin-like protein</fullName>
    </submittedName>
</protein>
<keyword evidence="2 6" id="KW-0645">Protease</keyword>
<proteinExistence type="inferred from homology"/>
<dbReference type="EMBL" id="MCFH01000069">
    <property type="protein sequence ID" value="ORX42197.1"/>
    <property type="molecule type" value="Genomic_DNA"/>
</dbReference>
<keyword evidence="11" id="KW-1185">Reference proteome</keyword>
<dbReference type="SUPFAM" id="SSF57016">
    <property type="entry name" value="Plant lectins/antimicrobial peptides"/>
    <property type="match status" value="2"/>
</dbReference>
<comment type="similarity">
    <text evidence="6">Belongs to the peptidase S8 family.</text>
</comment>
<sequence length="1109" mass="124510">MSNYSFLLTIVVVFNYLLSFASAENNYYIISIQRSKKDKEYDDESFRVQQEISKLVNDRMNDIYDIVSDNKDSYELEDGSLDKNLKELDETSHLRRRSESTDDKEVKFNFFKNHRRNNLESESESHHSISSTNSTSSSPNANLENEKVEYIPLESKIVSPICPVLNYYAIRAYLSDDIVEEIKKLPNVIDVEENIKEESHFKFYNEEEILDETKWSRLGVLENGFDYDLRFSHLSLISQGKYIEKDKSFYDNNYYYPSSAGEGIDIFIIDTGLHTSESKYDFTNTDERTISCDAVCANSRCRNTYESEKLDCDGGFKGKIDYYHGTYVSAAAAGLVNGAAKKANIHVIATDAYIEDALAAMDYIKMNGKPHKTVINISRGNNYYIMSSNNKLKELANYSFITFVSAGNSNIDSCDISYSGYEGVIPIGATDNALLTTYKTMEDMYKKASYSNYGSCVVLHAPGTLRITNNPSDNGLITKEGTSFASPLAAGVAATIMSENSKIEFDFELMKQTLIDLSLKDVISEMNNRTPNRFLNNGKHSIYQGPRCDDPSGEYSCEDGCCSKFGHCIDVNTKFNRSKDLCNISSECQSEFGICYPLKCNSKYGKDACSSNECCSKEGTCVTITNSQNSKCLIENGCIYKFGGNCITWNLNNIDKVDKKYHDIIYDHNCKLELKPFENCVFKYYDDDKRYNYISELELNEICEEYNKNNCREFFKSPFTFAPSCGKVSSIYKYPEIPEDKKSRFEIAERNLMCAKKNGNEDINDYCDISYKFYVDGYDDIYDDKSFKDECKYYECRESLYEYYLALYNMVPNPDYRNMVNYMKSDKCISQDLHTTTIIDTTIIDITTAIPDTTTIIDTTIIDITTAIPDTTTIIDITTTPTPIKTTTTTTTTTTPTPIKTTTTTTTTTSTTTTPTPIKTTTTTTTTTTPTPIKTTTTTTTTTPSPIKTTTTTTTTSIKTTTTTTTKTKTTTTTTIKKVPTSTVSGRCGPEYGACPRASDCCSKWGYCGTSSKHCEEGCQSEFGKCLNTKKTTTTTTTTKTKTTKTTKTSSTKKPTSTKKIPTSTVSGRCGSKYGKCSKSSECCSQYNYCGTTSEYCGKGCQSDFGKCY</sequence>
<dbReference type="Pfam" id="PF00082">
    <property type="entry name" value="Peptidase_S8"/>
    <property type="match status" value="1"/>
</dbReference>
<accession>A0A1Y1UVV3</accession>
<keyword evidence="3 6" id="KW-0378">Hydrolase</keyword>
<dbReference type="PRINTS" id="PR00723">
    <property type="entry name" value="SUBTILISIN"/>
</dbReference>
<evidence type="ECO:0000256" key="4">
    <source>
        <dbReference type="ARBA" id="ARBA00022825"/>
    </source>
</evidence>